<reference evidence="19 20" key="1">
    <citation type="submission" date="2020-11" db="EMBL/GenBank/DDBJ databases">
        <title>The genome sequence of Novosphingobium sp. 1Y9A.</title>
        <authorList>
            <person name="Liu Y."/>
        </authorList>
    </citation>
    <scope>NUCLEOTIDE SEQUENCE [LARGE SCALE GENOMIC DNA]</scope>
    <source>
        <strain evidence="19 20">1Y9A</strain>
    </source>
</reference>
<protein>
    <recommendedName>
        <fullName evidence="13">8-oxo-dGTP diphosphatase</fullName>
        <ecNumber evidence="12">3.6.1.55</ecNumber>
    </recommendedName>
    <alternativeName>
        <fullName evidence="16">7,8-dihydro-8-oxoguanine-triphosphatase</fullName>
    </alternativeName>
    <alternativeName>
        <fullName evidence="15">Mutator protein MutT</fullName>
    </alternativeName>
    <alternativeName>
        <fullName evidence="14">dGTP pyrophosphohydrolase</fullName>
    </alternativeName>
</protein>
<dbReference type="PRINTS" id="PR00502">
    <property type="entry name" value="NUDIXFAMILY"/>
</dbReference>
<gene>
    <name evidence="19" type="ORF">I2488_02940</name>
</gene>
<dbReference type="PROSITE" id="PS00893">
    <property type="entry name" value="NUDIX_BOX"/>
    <property type="match status" value="1"/>
</dbReference>
<dbReference type="SUPFAM" id="SSF55811">
    <property type="entry name" value="Nudix"/>
    <property type="match status" value="1"/>
</dbReference>
<evidence type="ECO:0000256" key="3">
    <source>
        <dbReference type="ARBA" id="ARBA00022457"/>
    </source>
</evidence>
<evidence type="ECO:0000256" key="17">
    <source>
        <dbReference type="RuleBase" id="RU003476"/>
    </source>
</evidence>
<dbReference type="InterPro" id="IPR000086">
    <property type="entry name" value="NUDIX_hydrolase_dom"/>
</dbReference>
<accession>A0ABS0HCF0</accession>
<evidence type="ECO:0000256" key="4">
    <source>
        <dbReference type="ARBA" id="ARBA00022705"/>
    </source>
</evidence>
<comment type="similarity">
    <text evidence="2 17">Belongs to the Nudix hydrolase family.</text>
</comment>
<evidence type="ECO:0000256" key="14">
    <source>
        <dbReference type="ARBA" id="ARBA00041592"/>
    </source>
</evidence>
<dbReference type="PANTHER" id="PTHR47707:SF1">
    <property type="entry name" value="NUDIX HYDROLASE FAMILY PROTEIN"/>
    <property type="match status" value="1"/>
</dbReference>
<sequence>MESFSTVMVVVALALIDAKGRVLVQQRPADKQHGGLWEFPGGKVEAGESCEQAIVREIDEELGLTVKASALFPISFANQVASPGGRSIVLLLYGAREWSGVAVALEPGSAVLWVDAQQMLALPMPPLDVPLARAIIPLLEGVAKAETAS</sequence>
<evidence type="ECO:0000256" key="2">
    <source>
        <dbReference type="ARBA" id="ARBA00005582"/>
    </source>
</evidence>
<keyword evidence="6" id="KW-0227">DNA damage</keyword>
<comment type="catalytic activity">
    <reaction evidence="11">
        <text>8-oxo-GTP + H2O = 8-oxo-GMP + diphosphate + H(+)</text>
        <dbReference type="Rhea" id="RHEA:67616"/>
        <dbReference type="ChEBI" id="CHEBI:15377"/>
        <dbReference type="ChEBI" id="CHEBI:15378"/>
        <dbReference type="ChEBI" id="CHEBI:33019"/>
        <dbReference type="ChEBI" id="CHEBI:143553"/>
        <dbReference type="ChEBI" id="CHEBI:145694"/>
    </reaction>
</comment>
<keyword evidence="7 17" id="KW-0378">Hydrolase</keyword>
<dbReference type="PANTHER" id="PTHR47707">
    <property type="entry name" value="8-OXO-DGTP DIPHOSPHATASE"/>
    <property type="match status" value="1"/>
</dbReference>
<evidence type="ECO:0000256" key="6">
    <source>
        <dbReference type="ARBA" id="ARBA00022763"/>
    </source>
</evidence>
<dbReference type="Pfam" id="PF00293">
    <property type="entry name" value="NUDIX"/>
    <property type="match status" value="1"/>
</dbReference>
<dbReference type="RefSeq" id="WP_196274334.1">
    <property type="nucleotide sequence ID" value="NZ_JADQDC010000002.1"/>
</dbReference>
<evidence type="ECO:0000256" key="7">
    <source>
        <dbReference type="ARBA" id="ARBA00022801"/>
    </source>
</evidence>
<dbReference type="CDD" id="cd03425">
    <property type="entry name" value="NUDIX_MutT_NudA_like"/>
    <property type="match status" value="1"/>
</dbReference>
<evidence type="ECO:0000256" key="10">
    <source>
        <dbReference type="ARBA" id="ARBA00035861"/>
    </source>
</evidence>
<name>A0ABS0HCF0_9SPHN</name>
<dbReference type="InterPro" id="IPR015797">
    <property type="entry name" value="NUDIX_hydrolase-like_dom_sf"/>
</dbReference>
<keyword evidence="20" id="KW-1185">Reference proteome</keyword>
<comment type="caution">
    <text evidence="19">The sequence shown here is derived from an EMBL/GenBank/DDBJ whole genome shotgun (WGS) entry which is preliminary data.</text>
</comment>
<evidence type="ECO:0000256" key="15">
    <source>
        <dbReference type="ARBA" id="ARBA00041979"/>
    </source>
</evidence>
<comment type="catalytic activity">
    <reaction evidence="10">
        <text>8-oxo-dGTP + H2O = 8-oxo-dGMP + diphosphate + H(+)</text>
        <dbReference type="Rhea" id="RHEA:31575"/>
        <dbReference type="ChEBI" id="CHEBI:15377"/>
        <dbReference type="ChEBI" id="CHEBI:15378"/>
        <dbReference type="ChEBI" id="CHEBI:33019"/>
        <dbReference type="ChEBI" id="CHEBI:63224"/>
        <dbReference type="ChEBI" id="CHEBI:77896"/>
        <dbReference type="EC" id="3.6.1.55"/>
    </reaction>
</comment>
<organism evidence="19 20">
    <name type="scientific">Novosphingobium jiangmenense</name>
    <dbReference type="NCBI Taxonomy" id="2791981"/>
    <lineage>
        <taxon>Bacteria</taxon>
        <taxon>Pseudomonadati</taxon>
        <taxon>Pseudomonadota</taxon>
        <taxon>Alphaproteobacteria</taxon>
        <taxon>Sphingomonadales</taxon>
        <taxon>Sphingomonadaceae</taxon>
        <taxon>Novosphingobium</taxon>
    </lineage>
</organism>
<evidence type="ECO:0000256" key="16">
    <source>
        <dbReference type="ARBA" id="ARBA00042798"/>
    </source>
</evidence>
<dbReference type="EC" id="3.6.1.55" evidence="12"/>
<evidence type="ECO:0000256" key="1">
    <source>
        <dbReference type="ARBA" id="ARBA00001946"/>
    </source>
</evidence>
<evidence type="ECO:0000256" key="9">
    <source>
        <dbReference type="ARBA" id="ARBA00023204"/>
    </source>
</evidence>
<evidence type="ECO:0000259" key="18">
    <source>
        <dbReference type="PROSITE" id="PS51462"/>
    </source>
</evidence>
<evidence type="ECO:0000256" key="11">
    <source>
        <dbReference type="ARBA" id="ARBA00036904"/>
    </source>
</evidence>
<proteinExistence type="inferred from homology"/>
<evidence type="ECO:0000256" key="12">
    <source>
        <dbReference type="ARBA" id="ARBA00038905"/>
    </source>
</evidence>
<evidence type="ECO:0000256" key="8">
    <source>
        <dbReference type="ARBA" id="ARBA00022842"/>
    </source>
</evidence>
<dbReference type="Proteomes" id="UP000600799">
    <property type="component" value="Unassembled WGS sequence"/>
</dbReference>
<evidence type="ECO:0000313" key="19">
    <source>
        <dbReference type="EMBL" id="MBF9149955.1"/>
    </source>
</evidence>
<keyword evidence="5" id="KW-0479">Metal-binding</keyword>
<evidence type="ECO:0000256" key="5">
    <source>
        <dbReference type="ARBA" id="ARBA00022723"/>
    </source>
</evidence>
<evidence type="ECO:0000313" key="20">
    <source>
        <dbReference type="Proteomes" id="UP000600799"/>
    </source>
</evidence>
<evidence type="ECO:0000256" key="13">
    <source>
        <dbReference type="ARBA" id="ARBA00040794"/>
    </source>
</evidence>
<keyword evidence="3" id="KW-0515">Mutator protein</keyword>
<dbReference type="InterPro" id="IPR047127">
    <property type="entry name" value="MutT-like"/>
</dbReference>
<dbReference type="EMBL" id="JADQDC010000002">
    <property type="protein sequence ID" value="MBF9149955.1"/>
    <property type="molecule type" value="Genomic_DNA"/>
</dbReference>
<dbReference type="InterPro" id="IPR020476">
    <property type="entry name" value="Nudix_hydrolase"/>
</dbReference>
<comment type="cofactor">
    <cofactor evidence="1">
        <name>Mg(2+)</name>
        <dbReference type="ChEBI" id="CHEBI:18420"/>
    </cofactor>
</comment>
<dbReference type="PROSITE" id="PS51462">
    <property type="entry name" value="NUDIX"/>
    <property type="match status" value="1"/>
</dbReference>
<feature type="domain" description="Nudix hydrolase" evidence="18">
    <location>
        <begin position="5"/>
        <end position="137"/>
    </location>
</feature>
<dbReference type="InterPro" id="IPR020084">
    <property type="entry name" value="NUDIX_hydrolase_CS"/>
</dbReference>
<dbReference type="Gene3D" id="3.90.79.10">
    <property type="entry name" value="Nucleoside Triphosphate Pyrophosphohydrolase"/>
    <property type="match status" value="1"/>
</dbReference>
<keyword evidence="9" id="KW-0234">DNA repair</keyword>
<keyword evidence="4" id="KW-0235">DNA replication</keyword>
<keyword evidence="8" id="KW-0460">Magnesium</keyword>